<name>C3YD91_BRAFL</name>
<dbReference type="InterPro" id="IPR011992">
    <property type="entry name" value="EF-hand-dom_pair"/>
</dbReference>
<dbReference type="InParanoid" id="C3YD91"/>
<dbReference type="RefSeq" id="XP_035690972.1">
    <property type="nucleotide sequence ID" value="XM_035835079.1"/>
</dbReference>
<dbReference type="PANTHER" id="PTHR23050">
    <property type="entry name" value="CALCIUM BINDING PROTEIN"/>
    <property type="match status" value="1"/>
</dbReference>
<reference evidence="5" key="2">
    <citation type="journal article" date="2020" name="Nat. Ecol. Evol.">
        <title>Deeply conserved synteny resolves early events in vertebrate evolution.</title>
        <authorList>
            <person name="Simakov O."/>
            <person name="Marletaz F."/>
            <person name="Yue J.X."/>
            <person name="O'Connell B."/>
            <person name="Jenkins J."/>
            <person name="Brandt A."/>
            <person name="Calef R."/>
            <person name="Tung C.H."/>
            <person name="Huang T.K."/>
            <person name="Schmutz J."/>
            <person name="Satoh N."/>
            <person name="Yu J.K."/>
            <person name="Putnam N.H."/>
            <person name="Green R.E."/>
            <person name="Rokhsar D.S."/>
        </authorList>
    </citation>
    <scope>NUCLEOTIDE SEQUENCE [LARGE SCALE GENOMIC DNA]</scope>
    <source>
        <strain evidence="5">S238N-H82</strain>
    </source>
</reference>
<evidence type="ECO:0000259" key="3">
    <source>
        <dbReference type="PROSITE" id="PS50222"/>
    </source>
</evidence>
<dbReference type="KEGG" id="bfo:118425919"/>
<evidence type="ECO:0000313" key="4">
    <source>
        <dbReference type="EMBL" id="EEN61702.1"/>
    </source>
</evidence>
<sequence length="199" mass="22627">MKFKRVGVAMGCAPSFAIVIDPVRFERESLYNAAGACAAPDRRKSVQTSSEKVCTSHCSDLLADRLAIKEARMLFETDTNYDELIEQYPKWTVDDINAFRMQFKSFDLNQDGLIDYRELCQVLDEMGDESKEEVRQEYFKKVDVDGSGAVDFEEFLVLIDQVTNSTDSGGLGMMCSRGTESVRKLRRLTFEQQLSYGLF</sequence>
<dbReference type="GO" id="GO:0043226">
    <property type="term" value="C:organelle"/>
    <property type="evidence" value="ECO:0007669"/>
    <property type="project" value="UniProtKB-ARBA"/>
</dbReference>
<reference evidence="4" key="1">
    <citation type="journal article" date="2008" name="Nature">
        <title>The amphioxus genome and the evolution of the chordate karyotype.</title>
        <authorList>
            <consortium name="US DOE Joint Genome Institute (JGI-PGF)"/>
            <person name="Putnam N.H."/>
            <person name="Butts T."/>
            <person name="Ferrier D.E.K."/>
            <person name="Furlong R.F."/>
            <person name="Hellsten U."/>
            <person name="Kawashima T."/>
            <person name="Robinson-Rechavi M."/>
            <person name="Shoguchi E."/>
            <person name="Terry A."/>
            <person name="Yu J.-K."/>
            <person name="Benito-Gutierrez E.L."/>
            <person name="Dubchak I."/>
            <person name="Garcia-Fernandez J."/>
            <person name="Gibson-Brown J.J."/>
            <person name="Grigoriev I.V."/>
            <person name="Horton A.C."/>
            <person name="de Jong P.J."/>
            <person name="Jurka J."/>
            <person name="Kapitonov V.V."/>
            <person name="Kohara Y."/>
            <person name="Kuroki Y."/>
            <person name="Lindquist E."/>
            <person name="Lucas S."/>
            <person name="Osoegawa K."/>
            <person name="Pennacchio L.A."/>
            <person name="Salamov A.A."/>
            <person name="Satou Y."/>
            <person name="Sauka-Spengler T."/>
            <person name="Schmutz J."/>
            <person name="Shin-I T."/>
            <person name="Toyoda A."/>
            <person name="Bronner-Fraser M."/>
            <person name="Fujiyama A."/>
            <person name="Holland L.Z."/>
            <person name="Holland P.W.H."/>
            <person name="Satoh N."/>
            <person name="Rokhsar D.S."/>
        </authorList>
    </citation>
    <scope>NUCLEOTIDE SEQUENCE [LARGE SCALE GENOMIC DNA]</scope>
    <source>
        <strain evidence="4">S238N-H82</strain>
        <tissue evidence="4">Testes</tissue>
    </source>
</reference>
<evidence type="ECO:0000256" key="1">
    <source>
        <dbReference type="ARBA" id="ARBA00022737"/>
    </source>
</evidence>
<dbReference type="InterPro" id="IPR018247">
    <property type="entry name" value="EF_Hand_1_Ca_BS"/>
</dbReference>
<dbReference type="GeneID" id="118425919"/>
<dbReference type="OMA" id="RFPGWNE"/>
<dbReference type="Pfam" id="PF13499">
    <property type="entry name" value="EF-hand_7"/>
    <property type="match status" value="1"/>
</dbReference>
<dbReference type="SMART" id="SM00054">
    <property type="entry name" value="EFh"/>
    <property type="match status" value="2"/>
</dbReference>
<dbReference type="SUPFAM" id="SSF47473">
    <property type="entry name" value="EF-hand"/>
    <property type="match status" value="1"/>
</dbReference>
<gene>
    <name evidence="6" type="primary">LOC118425919</name>
    <name evidence="4" type="ORF">BRAFLDRAFT_121834</name>
</gene>
<proteinExistence type="predicted"/>
<dbReference type="Gene3D" id="1.10.238.10">
    <property type="entry name" value="EF-hand"/>
    <property type="match status" value="1"/>
</dbReference>
<accession>C3YD91</accession>
<keyword evidence="5" id="KW-1185">Reference proteome</keyword>
<dbReference type="PROSITE" id="PS50222">
    <property type="entry name" value="EF_HAND_2"/>
    <property type="match status" value="2"/>
</dbReference>
<feature type="domain" description="EF-hand" evidence="3">
    <location>
        <begin position="130"/>
        <end position="165"/>
    </location>
</feature>
<dbReference type="eggNOG" id="KOG0041">
    <property type="taxonomic scope" value="Eukaryota"/>
</dbReference>
<dbReference type="STRING" id="7739.C3YD91"/>
<protein>
    <submittedName>
        <fullName evidence="6">Caltractin-like isoform X1</fullName>
    </submittedName>
</protein>
<dbReference type="Proteomes" id="UP000001554">
    <property type="component" value="Chromosome 11"/>
</dbReference>
<keyword evidence="2" id="KW-0106">Calcium</keyword>
<dbReference type="PROSITE" id="PS00018">
    <property type="entry name" value="EF_HAND_1"/>
    <property type="match status" value="2"/>
</dbReference>
<feature type="domain" description="EF-hand" evidence="3">
    <location>
        <begin position="94"/>
        <end position="129"/>
    </location>
</feature>
<dbReference type="OrthoDB" id="343296at2759"/>
<dbReference type="FunFam" id="1.10.238.10:FF:000178">
    <property type="entry name" value="Calmodulin-2 A"/>
    <property type="match status" value="1"/>
</dbReference>
<dbReference type="InterPro" id="IPR002048">
    <property type="entry name" value="EF_hand_dom"/>
</dbReference>
<dbReference type="GO" id="GO:0005509">
    <property type="term" value="F:calcium ion binding"/>
    <property type="evidence" value="ECO:0007669"/>
    <property type="project" value="InterPro"/>
</dbReference>
<organism>
    <name type="scientific">Branchiostoma floridae</name>
    <name type="common">Florida lancelet</name>
    <name type="synonym">Amphioxus</name>
    <dbReference type="NCBI Taxonomy" id="7739"/>
    <lineage>
        <taxon>Eukaryota</taxon>
        <taxon>Metazoa</taxon>
        <taxon>Chordata</taxon>
        <taxon>Cephalochordata</taxon>
        <taxon>Leptocardii</taxon>
        <taxon>Amphioxiformes</taxon>
        <taxon>Branchiostomatidae</taxon>
        <taxon>Branchiostoma</taxon>
    </lineage>
</organism>
<evidence type="ECO:0000313" key="6">
    <source>
        <dbReference type="RefSeq" id="XP_035690972.1"/>
    </source>
</evidence>
<dbReference type="InterPro" id="IPR050145">
    <property type="entry name" value="Centrin_CML-like"/>
</dbReference>
<dbReference type="EMBL" id="GG666503">
    <property type="protein sequence ID" value="EEN61702.1"/>
    <property type="molecule type" value="Genomic_DNA"/>
</dbReference>
<reference evidence="6" key="3">
    <citation type="submission" date="2025-04" db="UniProtKB">
        <authorList>
            <consortium name="RefSeq"/>
        </authorList>
    </citation>
    <scope>IDENTIFICATION</scope>
    <source>
        <strain evidence="6">S238N-H82</strain>
        <tissue evidence="6">Testes</tissue>
    </source>
</reference>
<dbReference type="CDD" id="cd00051">
    <property type="entry name" value="EFh"/>
    <property type="match status" value="1"/>
</dbReference>
<keyword evidence="1" id="KW-0677">Repeat</keyword>
<dbReference type="AlphaFoldDB" id="C3YD91"/>
<evidence type="ECO:0000313" key="5">
    <source>
        <dbReference type="Proteomes" id="UP000001554"/>
    </source>
</evidence>
<evidence type="ECO:0000256" key="2">
    <source>
        <dbReference type="ARBA" id="ARBA00022837"/>
    </source>
</evidence>